<evidence type="ECO:0000313" key="1">
    <source>
        <dbReference type="EMBL" id="MQU34676.1"/>
    </source>
</evidence>
<dbReference type="AlphaFoldDB" id="A0A7X1YCQ7"/>
<dbReference type="Proteomes" id="UP000470186">
    <property type="component" value="Unassembled WGS sequence"/>
</dbReference>
<keyword evidence="2" id="KW-1185">Reference proteome</keyword>
<dbReference type="EMBL" id="WIVX01000204">
    <property type="protein sequence ID" value="MQU34676.1"/>
    <property type="molecule type" value="Genomic_DNA"/>
</dbReference>
<gene>
    <name evidence="1" type="ORF">GHO30_25420</name>
</gene>
<protein>
    <submittedName>
        <fullName evidence="1">Uncharacterized protein</fullName>
    </submittedName>
</protein>
<comment type="caution">
    <text evidence="1">The sequence shown here is derived from an EMBL/GenBank/DDBJ whole genome shotgun (WGS) entry which is preliminary data.</text>
</comment>
<sequence>MGKILRLDTETTDPYAPQIILRDKIESKGSLFLFDGNHKLGNTTDPISRVGDALPNILDDRAAALLGAGDYRFIVLARSPDSNLFKAERTAKGGLYGIVTQSGAQTSSQSVVIQAAPAIKNYVLANLSHKFYVSLWTRVVRQSLLAGTGQSPFHFVNGSGSSTANYLWNYENGEARPLSGATLLGRKSEPANGDVSSQLLPVPYNRFGVVGVSGVVGSGPAAADGIHMVLGTQGPWNGPNYNKAASRIIYRAYVEDLTVSGRSYAEVEAIDYALYQEAFAPGGKFYEDSYTNPSTLP</sequence>
<reference evidence="1 2" key="1">
    <citation type="submission" date="2019-10" db="EMBL/GenBank/DDBJ databases">
        <title>Evaluation of single-gene subtyping targets for Pseudomonas.</title>
        <authorList>
            <person name="Reichler S.J."/>
            <person name="Orsi R.H."/>
            <person name="Wiedmann M."/>
            <person name="Martin N.H."/>
            <person name="Murphy S.I."/>
        </authorList>
    </citation>
    <scope>NUCLEOTIDE SEQUENCE [LARGE SCALE GENOMIC DNA]</scope>
    <source>
        <strain evidence="1 2">FSL R10-2107</strain>
    </source>
</reference>
<evidence type="ECO:0000313" key="2">
    <source>
        <dbReference type="Proteomes" id="UP000470186"/>
    </source>
</evidence>
<dbReference type="RefSeq" id="WP_153351757.1">
    <property type="nucleotide sequence ID" value="NZ_WIVX01000204.1"/>
</dbReference>
<organism evidence="1 2">
    <name type="scientific">Pseudomonas helleri</name>
    <dbReference type="NCBI Taxonomy" id="1608996"/>
    <lineage>
        <taxon>Bacteria</taxon>
        <taxon>Pseudomonadati</taxon>
        <taxon>Pseudomonadota</taxon>
        <taxon>Gammaproteobacteria</taxon>
        <taxon>Pseudomonadales</taxon>
        <taxon>Pseudomonadaceae</taxon>
        <taxon>Pseudomonas</taxon>
    </lineage>
</organism>
<proteinExistence type="predicted"/>
<accession>A0A7X1YCQ7</accession>
<name>A0A7X1YCQ7_9PSED</name>